<comment type="subcellular location">
    <subcellularLocation>
        <location evidence="1">Cytoplasm</location>
    </subcellularLocation>
</comment>
<evidence type="ECO:0000256" key="4">
    <source>
        <dbReference type="ARBA" id="ARBA00022473"/>
    </source>
</evidence>
<dbReference type="SUPFAM" id="SSF47769">
    <property type="entry name" value="SAM/Pointed domain"/>
    <property type="match status" value="1"/>
</dbReference>
<feature type="compositionally biased region" description="Basic residues" evidence="10">
    <location>
        <begin position="645"/>
        <end position="658"/>
    </location>
</feature>
<feature type="region of interest" description="Disordered" evidence="10">
    <location>
        <begin position="597"/>
        <end position="706"/>
    </location>
</feature>
<dbReference type="Gene3D" id="1.10.150.50">
    <property type="entry name" value="Transcription Factor, Ets-1"/>
    <property type="match status" value="1"/>
</dbReference>
<dbReference type="EMBL" id="AJWK01000196">
    <property type="status" value="NOT_ANNOTATED_CDS"/>
    <property type="molecule type" value="Genomic_DNA"/>
</dbReference>
<dbReference type="FunFam" id="1.10.150.50:FF:000076">
    <property type="entry name" value="Smg, isoform B"/>
    <property type="match status" value="1"/>
</dbReference>
<dbReference type="SUPFAM" id="SSF48371">
    <property type="entry name" value="ARM repeat"/>
    <property type="match status" value="1"/>
</dbReference>
<dbReference type="InterPro" id="IPR037634">
    <property type="entry name" value="Smaug_SAM"/>
</dbReference>
<evidence type="ECO:0000313" key="12">
    <source>
        <dbReference type="EnsemblMetazoa" id="LLOJ000069-PA"/>
    </source>
</evidence>
<feature type="compositionally biased region" description="Low complexity" evidence="10">
    <location>
        <begin position="660"/>
        <end position="682"/>
    </location>
</feature>
<dbReference type="InterPro" id="IPR016024">
    <property type="entry name" value="ARM-type_fold"/>
</dbReference>
<dbReference type="EnsemblMetazoa" id="LLOJ000069-RA">
    <property type="protein sequence ID" value="LLOJ000069-PA"/>
    <property type="gene ID" value="LLOJ000069"/>
</dbReference>
<evidence type="ECO:0000256" key="9">
    <source>
        <dbReference type="ARBA" id="ARBA00022884"/>
    </source>
</evidence>
<evidence type="ECO:0000259" key="11">
    <source>
        <dbReference type="SMART" id="SM00454"/>
    </source>
</evidence>
<evidence type="ECO:0000256" key="8">
    <source>
        <dbReference type="ARBA" id="ARBA00022845"/>
    </source>
</evidence>
<keyword evidence="6" id="KW-0678">Repressor</keyword>
<dbReference type="Gene3D" id="1.25.40.170">
    <property type="entry name" value="Smaug, PHAT domain"/>
    <property type="match status" value="1"/>
</dbReference>
<dbReference type="Pfam" id="PF00536">
    <property type="entry name" value="SAM_1"/>
    <property type="match status" value="1"/>
</dbReference>
<keyword evidence="9" id="KW-0694">RNA-binding</keyword>
<keyword evidence="8" id="KW-0810">Translation regulation</keyword>
<dbReference type="AlphaFoldDB" id="A0A1B0C856"/>
<dbReference type="InterPro" id="IPR050897">
    <property type="entry name" value="SMAUG/VTS1_RNA-bind"/>
</dbReference>
<dbReference type="InterPro" id="IPR015327">
    <property type="entry name" value="PHAT_dom"/>
</dbReference>
<proteinExistence type="inferred from homology"/>
<dbReference type="PANTHER" id="PTHR12515:SF5">
    <property type="entry name" value="PROTEIN SMAUG"/>
    <property type="match status" value="1"/>
</dbReference>
<dbReference type="SMART" id="SM00454">
    <property type="entry name" value="SAM"/>
    <property type="match status" value="1"/>
</dbReference>
<dbReference type="GO" id="GO:0006355">
    <property type="term" value="P:regulation of DNA-templated transcription"/>
    <property type="evidence" value="ECO:0007669"/>
    <property type="project" value="InterPro"/>
</dbReference>
<dbReference type="Pfam" id="PF26034">
    <property type="entry name" value="PHAT_SMAUG"/>
    <property type="match status" value="1"/>
</dbReference>
<organism evidence="12 13">
    <name type="scientific">Lutzomyia longipalpis</name>
    <name type="common">Sand fly</name>
    <dbReference type="NCBI Taxonomy" id="7200"/>
    <lineage>
        <taxon>Eukaryota</taxon>
        <taxon>Metazoa</taxon>
        <taxon>Ecdysozoa</taxon>
        <taxon>Arthropoda</taxon>
        <taxon>Hexapoda</taxon>
        <taxon>Insecta</taxon>
        <taxon>Pterygota</taxon>
        <taxon>Neoptera</taxon>
        <taxon>Endopterygota</taxon>
        <taxon>Diptera</taxon>
        <taxon>Nematocera</taxon>
        <taxon>Psychodoidea</taxon>
        <taxon>Psychodidae</taxon>
        <taxon>Lutzomyia</taxon>
        <taxon>Lutzomyia</taxon>
    </lineage>
</organism>
<dbReference type="Proteomes" id="UP000092461">
    <property type="component" value="Unassembled WGS sequence"/>
</dbReference>
<comment type="similarity">
    <text evidence="2">Belongs to the SMAUG family.</text>
</comment>
<sequence length="786" mass="86671">MKYPGQHASTVFCEQVGTVTTLFEQWNDCERTVVLYALLKRVPFANLKFLQLSIEYNIAQNYNSQSRLQILESNSNNGVFLAKLLGAYKGSKSEPPDAVIYETDGMYKRERKEDILSELLTYLPLLKPGNDEAKAVYMAIVPIAVEDSVRQLVPAELVQQILSYLLIHPAVTSDDRRYLIDNTMLTTPFIMRSLGHWLHNLEEYISSPYSSKSQSSCLLDANGSTNSSTSTLWQSPAAGKAECTKWGGVFCDDGAAPMKDFRKTVGKNVEFKATGGGPLYENPSDDQDVSFSKNGTEILDFDDENKSNTKIAFESLTLRDLLAVPSFLDGAAAVLKTRRSNSLTTSGQVTTVTSASAENLAQIVQKPRSFSLTTVESTHGVQALTAGGSETRLDDFRPSLMKTPAHQVGMSGIGQWLKSLRLHKYVWLFTNITYEQMMDITEEHLQNLGVTKGARHKLVLCIQKLKERHSRLVDMEKGLLTDQAFLAPALEELANVVLTPMKPVNHYAKEDVAAQFFKVIELIASLLASKSASGHADEESMNAFIWVLERALHNEAFVAQTNQLKEFKYKMSKIKMQFGASATAKGHYSKSAMNTMGKVRWNPGTKPHKPTDKCGTRKNSTGTLPGYPMPLQQTPYVSDPDSKYHVHHGAPQHHHHQTPSHYSKSSSYPNFSSTSSSSSSSSGKPQPPAAHGFPAQSSGGNYHRHSLNSLMGAKSYFNKENVQRQPAGCAGAPTFSSVLGQQNATEVRQTVVAPKEVDGKSTKSTIGDINSRLEFLCLQMTEQAIN</sequence>
<evidence type="ECO:0000313" key="13">
    <source>
        <dbReference type="Proteomes" id="UP000092461"/>
    </source>
</evidence>
<dbReference type="Pfam" id="PF09246">
    <property type="entry name" value="PHAT"/>
    <property type="match status" value="1"/>
</dbReference>
<evidence type="ECO:0000256" key="7">
    <source>
        <dbReference type="ARBA" id="ARBA00022553"/>
    </source>
</evidence>
<dbReference type="GO" id="GO:0000932">
    <property type="term" value="C:P-body"/>
    <property type="evidence" value="ECO:0007669"/>
    <property type="project" value="TreeGrafter"/>
</dbReference>
<keyword evidence="7" id="KW-0597">Phosphoprotein</keyword>
<dbReference type="InterPro" id="IPR001660">
    <property type="entry name" value="SAM"/>
</dbReference>
<feature type="domain" description="SAM" evidence="11">
    <location>
        <begin position="405"/>
        <end position="468"/>
    </location>
</feature>
<evidence type="ECO:0000256" key="3">
    <source>
        <dbReference type="ARBA" id="ARBA00018651"/>
    </source>
</evidence>
<evidence type="ECO:0000256" key="6">
    <source>
        <dbReference type="ARBA" id="ARBA00022491"/>
    </source>
</evidence>
<evidence type="ECO:0000256" key="10">
    <source>
        <dbReference type="SAM" id="MobiDB-lite"/>
    </source>
</evidence>
<dbReference type="GO" id="GO:0000289">
    <property type="term" value="P:nuclear-transcribed mRNA poly(A) tail shortening"/>
    <property type="evidence" value="ECO:0007669"/>
    <property type="project" value="TreeGrafter"/>
</dbReference>
<keyword evidence="5" id="KW-0963">Cytoplasm</keyword>
<dbReference type="GO" id="GO:0030371">
    <property type="term" value="F:translation repressor activity"/>
    <property type="evidence" value="ECO:0007669"/>
    <property type="project" value="InterPro"/>
</dbReference>
<dbReference type="InterPro" id="IPR037093">
    <property type="entry name" value="PHAT_dom_sf"/>
</dbReference>
<accession>A0A1B0C856</accession>
<dbReference type="InterPro" id="IPR013761">
    <property type="entry name" value="SAM/pointed_sf"/>
</dbReference>
<evidence type="ECO:0000256" key="1">
    <source>
        <dbReference type="ARBA" id="ARBA00004496"/>
    </source>
</evidence>
<dbReference type="VEuPathDB" id="VectorBase:LLONM1_006461"/>
<dbReference type="InterPro" id="IPR058599">
    <property type="entry name" value="PHAT_Smg/ZCCHC2-like"/>
</dbReference>
<dbReference type="VEuPathDB" id="VectorBase:LLOJ000069"/>
<evidence type="ECO:0000256" key="2">
    <source>
        <dbReference type="ARBA" id="ARBA00008232"/>
    </source>
</evidence>
<protein>
    <recommendedName>
        <fullName evidence="3">Protein Smaug</fullName>
    </recommendedName>
</protein>
<dbReference type="GO" id="GO:0003729">
    <property type="term" value="F:mRNA binding"/>
    <property type="evidence" value="ECO:0007669"/>
    <property type="project" value="TreeGrafter"/>
</dbReference>
<keyword evidence="4" id="KW-0217">Developmental protein</keyword>
<evidence type="ECO:0000256" key="5">
    <source>
        <dbReference type="ARBA" id="ARBA00022490"/>
    </source>
</evidence>
<name>A0A1B0C856_LUTLO</name>
<dbReference type="CDD" id="cd09557">
    <property type="entry name" value="SAM_Smaug"/>
    <property type="match status" value="1"/>
</dbReference>
<keyword evidence="13" id="KW-1185">Reference proteome</keyword>
<dbReference type="PANTHER" id="PTHR12515">
    <property type="entry name" value="STERILE ALPHA MOTIF DOMAIN CONTAINING PROTEIN 4-RELATED"/>
    <property type="match status" value="1"/>
</dbReference>
<reference evidence="12" key="1">
    <citation type="submission" date="2020-05" db="UniProtKB">
        <authorList>
            <consortium name="EnsemblMetazoa"/>
        </authorList>
    </citation>
    <scope>IDENTIFICATION</scope>
    <source>
        <strain evidence="12">Jacobina</strain>
    </source>
</reference>